<dbReference type="CDD" id="cd00165">
    <property type="entry name" value="S4"/>
    <property type="match status" value="1"/>
</dbReference>
<evidence type="ECO:0000259" key="6">
    <source>
        <dbReference type="SMART" id="SM00363"/>
    </source>
</evidence>
<accession>A0A072V2K3</accession>
<dbReference type="PROSITE" id="PS50889">
    <property type="entry name" value="S4"/>
    <property type="match status" value="1"/>
</dbReference>
<dbReference type="SUPFAM" id="SSF55174">
    <property type="entry name" value="Alpha-L RNA-binding motif"/>
    <property type="match status" value="1"/>
</dbReference>
<feature type="region of interest" description="Disordered" evidence="5">
    <location>
        <begin position="202"/>
        <end position="225"/>
    </location>
</feature>
<dbReference type="PANTHER" id="PTHR21600">
    <property type="entry name" value="MITOCHONDRIAL RNA PSEUDOURIDINE SYNTHASE"/>
    <property type="match status" value="1"/>
</dbReference>
<feature type="domain" description="RNA-binding S4" evidence="6">
    <location>
        <begin position="86"/>
        <end position="151"/>
    </location>
</feature>
<dbReference type="InterPro" id="IPR006224">
    <property type="entry name" value="PsdUridine_synth_RluA-like_CS"/>
</dbReference>
<name>A0A072V2K3_MEDTR</name>
<feature type="compositionally biased region" description="Acidic residues" evidence="5">
    <location>
        <begin position="204"/>
        <end position="214"/>
    </location>
</feature>
<evidence type="ECO:0000256" key="1">
    <source>
        <dbReference type="ARBA" id="ARBA00000073"/>
    </source>
</evidence>
<dbReference type="EnsemblPlants" id="KEH36264">
    <property type="protein sequence ID" value="KEH36264"/>
    <property type="gene ID" value="MTR_3g114540"/>
</dbReference>
<sequence>MLSLNTSCGFCGVSTSTKAFQFHFRTSSSPFFFSPLNNFKLRSSIAKSFSTFSNDSNSSTEEPKSNYAGVLLEEIVHDGGIKSGKLRLDSWISSRINGISRARVQSSIKAGLVHVNGRVVDKVSFNVRAGDEIKCTIAELQQLRAVPENIPLDIVYEDDHLLVINKPAHMVVHPAPGNTSGTLVNGILHHCNLPNVEFSKEEALSDTEDSDDELNGFSSQSSSSVGLDSRLSMASIRPGIVHRLDKGTSGLLVVAKNEHSHMKLSEQFKLRTIKRVYVSLTAGVPTPVSGRVEVPVGRDPNNRLRMIAVAGLVNSVKARHAASTK</sequence>
<dbReference type="GO" id="GO:0001522">
    <property type="term" value="P:pseudouridine synthesis"/>
    <property type="evidence" value="ECO:0007669"/>
    <property type="project" value="InterPro"/>
</dbReference>
<evidence type="ECO:0000256" key="4">
    <source>
        <dbReference type="PROSITE-ProRule" id="PRU00182"/>
    </source>
</evidence>
<dbReference type="Gene3D" id="3.10.290.10">
    <property type="entry name" value="RNA-binding S4 domain"/>
    <property type="match status" value="1"/>
</dbReference>
<organism evidence="7 9">
    <name type="scientific">Medicago truncatula</name>
    <name type="common">Barrel medic</name>
    <name type="synonym">Medicago tribuloides</name>
    <dbReference type="NCBI Taxonomy" id="3880"/>
    <lineage>
        <taxon>Eukaryota</taxon>
        <taxon>Viridiplantae</taxon>
        <taxon>Streptophyta</taxon>
        <taxon>Embryophyta</taxon>
        <taxon>Tracheophyta</taxon>
        <taxon>Spermatophyta</taxon>
        <taxon>Magnoliopsida</taxon>
        <taxon>eudicotyledons</taxon>
        <taxon>Gunneridae</taxon>
        <taxon>Pentapetalae</taxon>
        <taxon>rosids</taxon>
        <taxon>fabids</taxon>
        <taxon>Fabales</taxon>
        <taxon>Fabaceae</taxon>
        <taxon>Papilionoideae</taxon>
        <taxon>50 kb inversion clade</taxon>
        <taxon>NPAAA clade</taxon>
        <taxon>Hologalegina</taxon>
        <taxon>IRL clade</taxon>
        <taxon>Trifolieae</taxon>
        <taxon>Medicago</taxon>
    </lineage>
</organism>
<evidence type="ECO:0000313" key="9">
    <source>
        <dbReference type="Proteomes" id="UP000002051"/>
    </source>
</evidence>
<gene>
    <name evidence="8" type="primary">11427408</name>
    <name evidence="7" type="ordered locus">MTR_3g114540</name>
</gene>
<dbReference type="AlphaFoldDB" id="A0A072V2K3"/>
<dbReference type="GO" id="GO:0009982">
    <property type="term" value="F:pseudouridine synthase activity"/>
    <property type="evidence" value="ECO:0007669"/>
    <property type="project" value="InterPro"/>
</dbReference>
<dbReference type="Pfam" id="PF01479">
    <property type="entry name" value="S4"/>
    <property type="match status" value="1"/>
</dbReference>
<protein>
    <submittedName>
        <fullName evidence="7">RNA pseudouridine synthase, putative</fullName>
    </submittedName>
</protein>
<reference evidence="8" key="3">
    <citation type="submission" date="2015-04" db="UniProtKB">
        <authorList>
            <consortium name="EnsemblPlants"/>
        </authorList>
    </citation>
    <scope>IDENTIFICATION</scope>
    <source>
        <strain evidence="8">cv. Jemalong A17</strain>
    </source>
</reference>
<dbReference type="CDD" id="cd02869">
    <property type="entry name" value="PseudoU_synth_RluA_like"/>
    <property type="match status" value="1"/>
</dbReference>
<dbReference type="SMART" id="SM00363">
    <property type="entry name" value="S4"/>
    <property type="match status" value="1"/>
</dbReference>
<dbReference type="SUPFAM" id="SSF55120">
    <property type="entry name" value="Pseudouridine synthase"/>
    <property type="match status" value="1"/>
</dbReference>
<dbReference type="EMBL" id="CM001219">
    <property type="protein sequence ID" value="KEH36264.1"/>
    <property type="molecule type" value="Genomic_DNA"/>
</dbReference>
<dbReference type="Proteomes" id="UP000002051">
    <property type="component" value="Chromosome 3"/>
</dbReference>
<dbReference type="InterPro" id="IPR050188">
    <property type="entry name" value="RluA_PseudoU_synthase"/>
</dbReference>
<keyword evidence="4" id="KW-0694">RNA-binding</keyword>
<dbReference type="InterPro" id="IPR036986">
    <property type="entry name" value="S4_RNA-bd_sf"/>
</dbReference>
<dbReference type="InterPro" id="IPR006145">
    <property type="entry name" value="PsdUridine_synth_RsuA/RluA"/>
</dbReference>
<reference evidence="7 9" key="2">
    <citation type="journal article" date="2014" name="BMC Genomics">
        <title>An improved genome release (version Mt4.0) for the model legume Medicago truncatula.</title>
        <authorList>
            <person name="Tang H."/>
            <person name="Krishnakumar V."/>
            <person name="Bidwell S."/>
            <person name="Rosen B."/>
            <person name="Chan A."/>
            <person name="Zhou S."/>
            <person name="Gentzbittel L."/>
            <person name="Childs K.L."/>
            <person name="Yandell M."/>
            <person name="Gundlach H."/>
            <person name="Mayer K.F."/>
            <person name="Schwartz D.C."/>
            <person name="Town C.D."/>
        </authorList>
    </citation>
    <scope>GENOME REANNOTATION</scope>
    <source>
        <strain evidence="7">A17</strain>
        <strain evidence="8 9">cv. Jemalong A17</strain>
    </source>
</reference>
<dbReference type="Gene3D" id="3.30.2350.10">
    <property type="entry name" value="Pseudouridine synthase"/>
    <property type="match status" value="1"/>
</dbReference>
<keyword evidence="9" id="KW-1185">Reference proteome</keyword>
<dbReference type="Pfam" id="PF00849">
    <property type="entry name" value="PseudoU_synth_2"/>
    <property type="match status" value="1"/>
</dbReference>
<reference evidence="7 9" key="1">
    <citation type="journal article" date="2011" name="Nature">
        <title>The Medicago genome provides insight into the evolution of rhizobial symbioses.</title>
        <authorList>
            <person name="Young N.D."/>
            <person name="Debelle F."/>
            <person name="Oldroyd G.E."/>
            <person name="Geurts R."/>
            <person name="Cannon S.B."/>
            <person name="Udvardi M.K."/>
            <person name="Benedito V.A."/>
            <person name="Mayer K.F."/>
            <person name="Gouzy J."/>
            <person name="Schoof H."/>
            <person name="Van de Peer Y."/>
            <person name="Proost S."/>
            <person name="Cook D.R."/>
            <person name="Meyers B.C."/>
            <person name="Spannagl M."/>
            <person name="Cheung F."/>
            <person name="De Mita S."/>
            <person name="Krishnakumar V."/>
            <person name="Gundlach H."/>
            <person name="Zhou S."/>
            <person name="Mudge J."/>
            <person name="Bharti A.K."/>
            <person name="Murray J.D."/>
            <person name="Naoumkina M.A."/>
            <person name="Rosen B."/>
            <person name="Silverstein K.A."/>
            <person name="Tang H."/>
            <person name="Rombauts S."/>
            <person name="Zhao P.X."/>
            <person name="Zhou P."/>
            <person name="Barbe V."/>
            <person name="Bardou P."/>
            <person name="Bechner M."/>
            <person name="Bellec A."/>
            <person name="Berger A."/>
            <person name="Berges H."/>
            <person name="Bidwell S."/>
            <person name="Bisseling T."/>
            <person name="Choisne N."/>
            <person name="Couloux A."/>
            <person name="Denny R."/>
            <person name="Deshpande S."/>
            <person name="Dai X."/>
            <person name="Doyle J.J."/>
            <person name="Dudez A.M."/>
            <person name="Farmer A.D."/>
            <person name="Fouteau S."/>
            <person name="Franken C."/>
            <person name="Gibelin C."/>
            <person name="Gish J."/>
            <person name="Goldstein S."/>
            <person name="Gonzalez A.J."/>
            <person name="Green P.J."/>
            <person name="Hallab A."/>
            <person name="Hartog M."/>
            <person name="Hua A."/>
            <person name="Humphray S.J."/>
            <person name="Jeong D.H."/>
            <person name="Jing Y."/>
            <person name="Jocker A."/>
            <person name="Kenton S.M."/>
            <person name="Kim D.J."/>
            <person name="Klee K."/>
            <person name="Lai H."/>
            <person name="Lang C."/>
            <person name="Lin S."/>
            <person name="Macmil S.L."/>
            <person name="Magdelenat G."/>
            <person name="Matthews L."/>
            <person name="McCorrison J."/>
            <person name="Monaghan E.L."/>
            <person name="Mun J.H."/>
            <person name="Najar F.Z."/>
            <person name="Nicholson C."/>
            <person name="Noirot C."/>
            <person name="O'Bleness M."/>
            <person name="Paule C.R."/>
            <person name="Poulain J."/>
            <person name="Prion F."/>
            <person name="Qin B."/>
            <person name="Qu C."/>
            <person name="Retzel E.F."/>
            <person name="Riddle C."/>
            <person name="Sallet E."/>
            <person name="Samain S."/>
            <person name="Samson N."/>
            <person name="Sanders I."/>
            <person name="Saurat O."/>
            <person name="Scarpelli C."/>
            <person name="Schiex T."/>
            <person name="Segurens B."/>
            <person name="Severin A.J."/>
            <person name="Sherrier D.J."/>
            <person name="Shi R."/>
            <person name="Sims S."/>
            <person name="Singer S.R."/>
            <person name="Sinharoy S."/>
            <person name="Sterck L."/>
            <person name="Viollet A."/>
            <person name="Wang B.B."/>
            <person name="Wang K."/>
            <person name="Wang M."/>
            <person name="Wang X."/>
            <person name="Warfsmann J."/>
            <person name="Weissenbach J."/>
            <person name="White D.D."/>
            <person name="White J.D."/>
            <person name="Wiley G.B."/>
            <person name="Wincker P."/>
            <person name="Xing Y."/>
            <person name="Yang L."/>
            <person name="Yao Z."/>
            <person name="Ying F."/>
            <person name="Zhai J."/>
            <person name="Zhou L."/>
            <person name="Zuber A."/>
            <person name="Denarie J."/>
            <person name="Dixon R.A."/>
            <person name="May G.D."/>
            <person name="Schwartz D.C."/>
            <person name="Rogers J."/>
            <person name="Quetier F."/>
            <person name="Town C.D."/>
            <person name="Roe B.A."/>
        </authorList>
    </citation>
    <scope>NUCLEOTIDE SEQUENCE [LARGE SCALE GENOMIC DNA]</scope>
    <source>
        <strain evidence="7">A17</strain>
        <strain evidence="8 9">cv. Jemalong A17</strain>
    </source>
</reference>
<dbReference type="InterPro" id="IPR020103">
    <property type="entry name" value="PsdUridine_synth_cat_dom_sf"/>
</dbReference>
<evidence type="ECO:0000256" key="2">
    <source>
        <dbReference type="ARBA" id="ARBA00010876"/>
    </source>
</evidence>
<dbReference type="PANTHER" id="PTHR21600:SF87">
    <property type="entry name" value="RNA PSEUDOURIDYLATE SYNTHASE DOMAIN-CONTAINING PROTEIN 1"/>
    <property type="match status" value="1"/>
</dbReference>
<evidence type="ECO:0000256" key="5">
    <source>
        <dbReference type="SAM" id="MobiDB-lite"/>
    </source>
</evidence>
<comment type="catalytic activity">
    <reaction evidence="1">
        <text>a uridine in RNA = a pseudouridine in RNA</text>
        <dbReference type="Rhea" id="RHEA:48348"/>
        <dbReference type="Rhea" id="RHEA-COMP:12068"/>
        <dbReference type="Rhea" id="RHEA-COMP:12069"/>
        <dbReference type="ChEBI" id="CHEBI:65314"/>
        <dbReference type="ChEBI" id="CHEBI:65315"/>
    </reaction>
</comment>
<comment type="similarity">
    <text evidence="2">Belongs to the pseudouridine synthase RluA family.</text>
</comment>
<evidence type="ECO:0000256" key="3">
    <source>
        <dbReference type="ARBA" id="ARBA00023235"/>
    </source>
</evidence>
<keyword evidence="3" id="KW-0413">Isomerase</keyword>
<evidence type="ECO:0000313" key="7">
    <source>
        <dbReference type="EMBL" id="KEH36264.1"/>
    </source>
</evidence>
<dbReference type="PROSITE" id="PS01129">
    <property type="entry name" value="PSI_RLU"/>
    <property type="match status" value="1"/>
</dbReference>
<evidence type="ECO:0000313" key="8">
    <source>
        <dbReference type="EnsemblPlants" id="KEH36264"/>
    </source>
</evidence>
<dbReference type="OrthoDB" id="418349at2759"/>
<dbReference type="InterPro" id="IPR002942">
    <property type="entry name" value="S4_RNA-bd"/>
</dbReference>
<dbReference type="GO" id="GO:0003723">
    <property type="term" value="F:RNA binding"/>
    <property type="evidence" value="ECO:0007669"/>
    <property type="project" value="UniProtKB-KW"/>
</dbReference>
<proteinExistence type="inferred from homology"/>